<evidence type="ECO:0000256" key="1">
    <source>
        <dbReference type="ARBA" id="ARBA00022448"/>
    </source>
</evidence>
<dbReference type="Gene3D" id="3.40.50.300">
    <property type="entry name" value="P-loop containing nucleotide triphosphate hydrolases"/>
    <property type="match status" value="1"/>
</dbReference>
<dbReference type="PANTHER" id="PTHR45772:SF7">
    <property type="entry name" value="AMINO ACID ABC TRANSPORTER ATP-BINDING PROTEIN"/>
    <property type="match status" value="1"/>
</dbReference>
<evidence type="ECO:0000313" key="6">
    <source>
        <dbReference type="Proteomes" id="UP001559025"/>
    </source>
</evidence>
<dbReference type="Pfam" id="PF00005">
    <property type="entry name" value="ABC_tran"/>
    <property type="match status" value="1"/>
</dbReference>
<dbReference type="InterPro" id="IPR051120">
    <property type="entry name" value="ABC_AA/LPS_Transport"/>
</dbReference>
<dbReference type="Pfam" id="PF12399">
    <property type="entry name" value="BCA_ABC_TP_C"/>
    <property type="match status" value="1"/>
</dbReference>
<reference evidence="5 6" key="1">
    <citation type="submission" date="2024-01" db="EMBL/GenBank/DDBJ databases">
        <title>New evidence supports the origin of RcGTA from prophage.</title>
        <authorList>
            <person name="Xu Y."/>
            <person name="Liu B."/>
            <person name="Chen F."/>
        </authorList>
    </citation>
    <scope>NUCLEOTIDE SEQUENCE [LARGE SCALE GENOMIC DNA]</scope>
    <source>
        <strain evidence="5 6">CBW1107-2</strain>
    </source>
</reference>
<evidence type="ECO:0000259" key="4">
    <source>
        <dbReference type="PROSITE" id="PS50893"/>
    </source>
</evidence>
<dbReference type="EMBL" id="JAZHFV010000004">
    <property type="protein sequence ID" value="MEX4008496.1"/>
    <property type="molecule type" value="Genomic_DNA"/>
</dbReference>
<dbReference type="PROSITE" id="PS50893">
    <property type="entry name" value="ABC_TRANSPORTER_2"/>
    <property type="match status" value="1"/>
</dbReference>
<dbReference type="InterPro" id="IPR032823">
    <property type="entry name" value="BCA_ABC_TP_C"/>
</dbReference>
<dbReference type="SMART" id="SM00382">
    <property type="entry name" value="AAA"/>
    <property type="match status" value="1"/>
</dbReference>
<accession>A0ABV3WUY5</accession>
<dbReference type="RefSeq" id="WP_368803499.1">
    <property type="nucleotide sequence ID" value="NZ_JAZHFV010000004.1"/>
</dbReference>
<sequence length="246" mass="27025">MLEIKGLTKRFGGLFAVNNLNQFVEEKEFLGIIGPNGAGKTTLLNLITGYLTPTEGTISFRGREINGTPPYRMCRMGIGRTFQVVRPFAEMTVLDNVATGALFARPERHSVAEGRRLAQRPLELTGLWELRDLPASALTIGNKKKLELARALATGPQLLLLDEVMAGLTRGEIDELIVVLRHIHADGVTICMIEHLVHVIMQLSQRVMVLNFGEKIVDGSPQEVISNPLVIESYLGKEIEEGSDAA</sequence>
<keyword evidence="6" id="KW-1185">Reference proteome</keyword>
<keyword evidence="3 5" id="KW-0067">ATP-binding</keyword>
<evidence type="ECO:0000256" key="3">
    <source>
        <dbReference type="ARBA" id="ARBA00022840"/>
    </source>
</evidence>
<dbReference type="InterPro" id="IPR003439">
    <property type="entry name" value="ABC_transporter-like_ATP-bd"/>
</dbReference>
<dbReference type="CDD" id="cd03219">
    <property type="entry name" value="ABC_Mj1267_LivG_branched"/>
    <property type="match status" value="1"/>
</dbReference>
<gene>
    <name evidence="5" type="ORF">V1479_14380</name>
</gene>
<keyword evidence="1" id="KW-0813">Transport</keyword>
<evidence type="ECO:0000313" key="5">
    <source>
        <dbReference type="EMBL" id="MEX4008496.1"/>
    </source>
</evidence>
<dbReference type="SUPFAM" id="SSF52540">
    <property type="entry name" value="P-loop containing nucleoside triphosphate hydrolases"/>
    <property type="match status" value="1"/>
</dbReference>
<dbReference type="PANTHER" id="PTHR45772">
    <property type="entry name" value="CONSERVED COMPONENT OF ABC TRANSPORTER FOR NATURAL AMINO ACIDS-RELATED"/>
    <property type="match status" value="1"/>
</dbReference>
<name>A0ABV3WUY5_9HYPH</name>
<keyword evidence="2" id="KW-0547">Nucleotide-binding</keyword>
<dbReference type="InterPro" id="IPR003593">
    <property type="entry name" value="AAA+_ATPase"/>
</dbReference>
<protein>
    <submittedName>
        <fullName evidence="5">ABC transporter ATP-binding protein</fullName>
    </submittedName>
</protein>
<organism evidence="5 6">
    <name type="scientific">Neoaquamicrobium sediminum</name>
    <dbReference type="NCBI Taxonomy" id="1849104"/>
    <lineage>
        <taxon>Bacteria</taxon>
        <taxon>Pseudomonadati</taxon>
        <taxon>Pseudomonadota</taxon>
        <taxon>Alphaproteobacteria</taxon>
        <taxon>Hyphomicrobiales</taxon>
        <taxon>Phyllobacteriaceae</taxon>
        <taxon>Neoaquamicrobium</taxon>
    </lineage>
</organism>
<dbReference type="GO" id="GO:0005524">
    <property type="term" value="F:ATP binding"/>
    <property type="evidence" value="ECO:0007669"/>
    <property type="project" value="UniProtKB-KW"/>
</dbReference>
<feature type="domain" description="ABC transporter" evidence="4">
    <location>
        <begin position="2"/>
        <end position="237"/>
    </location>
</feature>
<evidence type="ECO:0000256" key="2">
    <source>
        <dbReference type="ARBA" id="ARBA00022741"/>
    </source>
</evidence>
<dbReference type="Proteomes" id="UP001559025">
    <property type="component" value="Unassembled WGS sequence"/>
</dbReference>
<comment type="caution">
    <text evidence="5">The sequence shown here is derived from an EMBL/GenBank/DDBJ whole genome shotgun (WGS) entry which is preliminary data.</text>
</comment>
<dbReference type="InterPro" id="IPR027417">
    <property type="entry name" value="P-loop_NTPase"/>
</dbReference>
<proteinExistence type="predicted"/>